<gene>
    <name evidence="1" type="ORF">CDAR_65801</name>
</gene>
<comment type="caution">
    <text evidence="1">The sequence shown here is derived from an EMBL/GenBank/DDBJ whole genome shotgun (WGS) entry which is preliminary data.</text>
</comment>
<protein>
    <submittedName>
        <fullName evidence="1">Uncharacterized protein</fullName>
    </submittedName>
</protein>
<evidence type="ECO:0000313" key="1">
    <source>
        <dbReference type="EMBL" id="GIY55338.1"/>
    </source>
</evidence>
<dbReference type="AlphaFoldDB" id="A0AAV4UC20"/>
<sequence>MLLRHELVLNSSCGFRHRRAPFRIARVSVSFTHPERKRNFRCQRLQTAQRKPRAKDCANLSRKLFINIECVFSLAQRTVQLELLVTCIETGIAAAQPSGNRLTHPSKEKRQLLTSLRTSMLNATSKYDFQINRNEHSLSMDEPFIRLMNTFLTLPVT</sequence>
<dbReference type="EMBL" id="BPLQ01011076">
    <property type="protein sequence ID" value="GIY55338.1"/>
    <property type="molecule type" value="Genomic_DNA"/>
</dbReference>
<name>A0AAV4UC20_9ARAC</name>
<reference evidence="1 2" key="1">
    <citation type="submission" date="2021-06" db="EMBL/GenBank/DDBJ databases">
        <title>Caerostris darwini draft genome.</title>
        <authorList>
            <person name="Kono N."/>
            <person name="Arakawa K."/>
        </authorList>
    </citation>
    <scope>NUCLEOTIDE SEQUENCE [LARGE SCALE GENOMIC DNA]</scope>
</reference>
<proteinExistence type="predicted"/>
<evidence type="ECO:0000313" key="2">
    <source>
        <dbReference type="Proteomes" id="UP001054837"/>
    </source>
</evidence>
<organism evidence="1 2">
    <name type="scientific">Caerostris darwini</name>
    <dbReference type="NCBI Taxonomy" id="1538125"/>
    <lineage>
        <taxon>Eukaryota</taxon>
        <taxon>Metazoa</taxon>
        <taxon>Ecdysozoa</taxon>
        <taxon>Arthropoda</taxon>
        <taxon>Chelicerata</taxon>
        <taxon>Arachnida</taxon>
        <taxon>Araneae</taxon>
        <taxon>Araneomorphae</taxon>
        <taxon>Entelegynae</taxon>
        <taxon>Araneoidea</taxon>
        <taxon>Araneidae</taxon>
        <taxon>Caerostris</taxon>
    </lineage>
</organism>
<keyword evidence="2" id="KW-1185">Reference proteome</keyword>
<accession>A0AAV4UC20</accession>
<dbReference type="Proteomes" id="UP001054837">
    <property type="component" value="Unassembled WGS sequence"/>
</dbReference>